<dbReference type="Gene3D" id="3.30.200.20">
    <property type="entry name" value="Phosphorylase Kinase, domain 1"/>
    <property type="match status" value="2"/>
</dbReference>
<dbReference type="InterPro" id="IPR017441">
    <property type="entry name" value="Protein_kinase_ATP_BS"/>
</dbReference>
<dbReference type="InterPro" id="IPR050108">
    <property type="entry name" value="CDK"/>
</dbReference>
<keyword evidence="3 15" id="KW-0723">Serine/threonine-protein kinase</keyword>
<proteinExistence type="inferred from homology"/>
<gene>
    <name evidence="17" type="ORF">SADUNF_Sadunf16G0091100</name>
</gene>
<keyword evidence="11" id="KW-0131">Cell cycle</keyword>
<dbReference type="EMBL" id="JADGMS010000016">
    <property type="protein sequence ID" value="KAF9665140.1"/>
    <property type="molecule type" value="Genomic_DNA"/>
</dbReference>
<evidence type="ECO:0000256" key="1">
    <source>
        <dbReference type="ARBA" id="ARBA00006485"/>
    </source>
</evidence>
<dbReference type="GO" id="GO:0010468">
    <property type="term" value="P:regulation of gene expression"/>
    <property type="evidence" value="ECO:0007669"/>
    <property type="project" value="TreeGrafter"/>
</dbReference>
<dbReference type="GO" id="GO:0010389">
    <property type="term" value="P:regulation of G2/M transition of mitotic cell cycle"/>
    <property type="evidence" value="ECO:0007669"/>
    <property type="project" value="TreeGrafter"/>
</dbReference>
<dbReference type="AlphaFoldDB" id="A0A835JD99"/>
<evidence type="ECO:0000256" key="14">
    <source>
        <dbReference type="PROSITE-ProRule" id="PRU10141"/>
    </source>
</evidence>
<dbReference type="GO" id="GO:0005524">
    <property type="term" value="F:ATP binding"/>
    <property type="evidence" value="ECO:0007669"/>
    <property type="project" value="UniProtKB-UniRule"/>
</dbReference>
<evidence type="ECO:0000256" key="8">
    <source>
        <dbReference type="ARBA" id="ARBA00022776"/>
    </source>
</evidence>
<name>A0A835JD99_9ROSI</name>
<dbReference type="GO" id="GO:0000082">
    <property type="term" value="P:G1/S transition of mitotic cell cycle"/>
    <property type="evidence" value="ECO:0007669"/>
    <property type="project" value="TreeGrafter"/>
</dbReference>
<comment type="caution">
    <text evidence="17">The sequence shown here is derived from an EMBL/GenBank/DDBJ whole genome shotgun (WGS) entry which is preliminary data.</text>
</comment>
<evidence type="ECO:0000256" key="11">
    <source>
        <dbReference type="ARBA" id="ARBA00023306"/>
    </source>
</evidence>
<evidence type="ECO:0000256" key="6">
    <source>
        <dbReference type="ARBA" id="ARBA00022679"/>
    </source>
</evidence>
<keyword evidence="7 14" id="KW-0547">Nucleotide-binding</keyword>
<dbReference type="GO" id="GO:0051445">
    <property type="term" value="P:regulation of meiotic cell cycle"/>
    <property type="evidence" value="ECO:0007669"/>
    <property type="project" value="TreeGrafter"/>
</dbReference>
<accession>A0A835JD99</accession>
<evidence type="ECO:0000256" key="7">
    <source>
        <dbReference type="ARBA" id="ARBA00022741"/>
    </source>
</evidence>
<dbReference type="GO" id="GO:0005737">
    <property type="term" value="C:cytoplasm"/>
    <property type="evidence" value="ECO:0007669"/>
    <property type="project" value="TreeGrafter"/>
</dbReference>
<dbReference type="PROSITE" id="PS50011">
    <property type="entry name" value="PROTEIN_KINASE_DOM"/>
    <property type="match status" value="1"/>
</dbReference>
<comment type="catalytic activity">
    <reaction evidence="13">
        <text>L-seryl-[protein] + ATP = O-phospho-L-seryl-[protein] + ADP + H(+)</text>
        <dbReference type="Rhea" id="RHEA:17989"/>
        <dbReference type="Rhea" id="RHEA-COMP:9863"/>
        <dbReference type="Rhea" id="RHEA-COMP:11604"/>
        <dbReference type="ChEBI" id="CHEBI:15378"/>
        <dbReference type="ChEBI" id="CHEBI:29999"/>
        <dbReference type="ChEBI" id="CHEBI:30616"/>
        <dbReference type="ChEBI" id="CHEBI:83421"/>
        <dbReference type="ChEBI" id="CHEBI:456216"/>
        <dbReference type="EC" id="2.7.11.22"/>
    </reaction>
</comment>
<keyword evidence="6" id="KW-0808">Transferase</keyword>
<evidence type="ECO:0000256" key="13">
    <source>
        <dbReference type="ARBA" id="ARBA00048367"/>
    </source>
</evidence>
<dbReference type="GO" id="GO:0051301">
    <property type="term" value="P:cell division"/>
    <property type="evidence" value="ECO:0007669"/>
    <property type="project" value="UniProtKB-KW"/>
</dbReference>
<dbReference type="PANTHER" id="PTHR24056">
    <property type="entry name" value="CELL DIVISION PROTEIN KINASE"/>
    <property type="match status" value="1"/>
</dbReference>
<dbReference type="EC" id="2.7.11.22" evidence="2"/>
<dbReference type="GO" id="GO:0004693">
    <property type="term" value="F:cyclin-dependent protein serine/threonine kinase activity"/>
    <property type="evidence" value="ECO:0007669"/>
    <property type="project" value="UniProtKB-EC"/>
</dbReference>
<dbReference type="Pfam" id="PF00069">
    <property type="entry name" value="Pkinase"/>
    <property type="match status" value="2"/>
</dbReference>
<feature type="domain" description="Protein kinase" evidence="16">
    <location>
        <begin position="198"/>
        <end position="474"/>
    </location>
</feature>
<organism evidence="17 18">
    <name type="scientific">Salix dunnii</name>
    <dbReference type="NCBI Taxonomy" id="1413687"/>
    <lineage>
        <taxon>Eukaryota</taxon>
        <taxon>Viridiplantae</taxon>
        <taxon>Streptophyta</taxon>
        <taxon>Embryophyta</taxon>
        <taxon>Tracheophyta</taxon>
        <taxon>Spermatophyta</taxon>
        <taxon>Magnoliopsida</taxon>
        <taxon>eudicotyledons</taxon>
        <taxon>Gunneridae</taxon>
        <taxon>Pentapetalae</taxon>
        <taxon>rosids</taxon>
        <taxon>fabids</taxon>
        <taxon>Malpighiales</taxon>
        <taxon>Salicaceae</taxon>
        <taxon>Saliceae</taxon>
        <taxon>Salix</taxon>
    </lineage>
</organism>
<dbReference type="PROSITE" id="PS00108">
    <property type="entry name" value="PROTEIN_KINASE_ST"/>
    <property type="match status" value="1"/>
</dbReference>
<dbReference type="OrthoDB" id="849796at2759"/>
<sequence length="482" mass="53868">MENYEIEVDGYPLGGGAYGIVYSATDRATNQTVAVKMIPLLQAEITKRLAGEIYLLYEIVHPNIVRCAFSSNQIRYFALRRPLIYKRSVIHRLHGSFFHDGKLCLVFEFFGSSMREFLEAGSQKFKDPGTVKELMRQILSGTSYCHSHGILHRDLKPENMLISGEKLKLIDFGSARGYIQSNTKLSPQVAFEMENYEVEMDDPLGGGAYGIVYSATDRATDQTVAVKMIPLLQGEITKRLAGEIYLLYEMEHPNVVRLQRSFFHDGKLCLVFEFFGSSMREFLEAGSQKFKDPGTVKELMRQILSGTSYCHSLGILHRDLKPENMIISGQKLKLVDFGSARGFIQSNTKLSPQVTTIDYRAPEMLLGAPAYTSAVDVWSIGCIFAEMARGKALFDGGSEIEVLKKIFSIIGTPEEDEPCSLPSFAFAIPNNKPKDLAEVVPQLKDDGIDLLGKMLVLDPHARITAEAALAHPYFTKKVEEET</sequence>
<dbReference type="GO" id="GO:0007165">
    <property type="term" value="P:signal transduction"/>
    <property type="evidence" value="ECO:0007669"/>
    <property type="project" value="TreeGrafter"/>
</dbReference>
<evidence type="ECO:0000259" key="16">
    <source>
        <dbReference type="PROSITE" id="PS50011"/>
    </source>
</evidence>
<feature type="binding site" evidence="14">
    <location>
        <position position="227"/>
    </location>
    <ligand>
        <name>ATP</name>
        <dbReference type="ChEBI" id="CHEBI:30616"/>
    </ligand>
</feature>
<dbReference type="SMART" id="SM00220">
    <property type="entry name" value="S_TKc"/>
    <property type="match status" value="2"/>
</dbReference>
<evidence type="ECO:0000256" key="2">
    <source>
        <dbReference type="ARBA" id="ARBA00012425"/>
    </source>
</evidence>
<evidence type="ECO:0000256" key="15">
    <source>
        <dbReference type="RuleBase" id="RU000304"/>
    </source>
</evidence>
<keyword evidence="18" id="KW-1185">Reference proteome</keyword>
<evidence type="ECO:0000256" key="4">
    <source>
        <dbReference type="ARBA" id="ARBA00022553"/>
    </source>
</evidence>
<comment type="catalytic activity">
    <reaction evidence="12">
        <text>L-threonyl-[protein] + ATP = O-phospho-L-threonyl-[protein] + ADP + H(+)</text>
        <dbReference type="Rhea" id="RHEA:46608"/>
        <dbReference type="Rhea" id="RHEA-COMP:11060"/>
        <dbReference type="Rhea" id="RHEA-COMP:11605"/>
        <dbReference type="ChEBI" id="CHEBI:15378"/>
        <dbReference type="ChEBI" id="CHEBI:30013"/>
        <dbReference type="ChEBI" id="CHEBI:30616"/>
        <dbReference type="ChEBI" id="CHEBI:61977"/>
        <dbReference type="ChEBI" id="CHEBI:456216"/>
        <dbReference type="EC" id="2.7.11.22"/>
    </reaction>
</comment>
<reference evidence="17 18" key="1">
    <citation type="submission" date="2020-10" db="EMBL/GenBank/DDBJ databases">
        <title>Plant Genome Project.</title>
        <authorList>
            <person name="Zhang R.-G."/>
        </authorList>
    </citation>
    <scope>NUCLEOTIDE SEQUENCE [LARGE SCALE GENOMIC DNA]</scope>
    <source>
        <strain evidence="17">FAFU-HL-1</strain>
        <tissue evidence="17">Leaf</tissue>
    </source>
</reference>
<keyword evidence="4" id="KW-0597">Phosphoprotein</keyword>
<dbReference type="GO" id="GO:0000307">
    <property type="term" value="C:cyclin-dependent protein kinase holoenzyme complex"/>
    <property type="evidence" value="ECO:0007669"/>
    <property type="project" value="TreeGrafter"/>
</dbReference>
<dbReference type="InterPro" id="IPR011009">
    <property type="entry name" value="Kinase-like_dom_sf"/>
</dbReference>
<dbReference type="GO" id="GO:0005634">
    <property type="term" value="C:nucleus"/>
    <property type="evidence" value="ECO:0007669"/>
    <property type="project" value="TreeGrafter"/>
</dbReference>
<evidence type="ECO:0000256" key="9">
    <source>
        <dbReference type="ARBA" id="ARBA00022777"/>
    </source>
</evidence>
<dbReference type="PANTHER" id="PTHR24056:SF548">
    <property type="entry name" value="CYCLIN-DEPENDENT KINASE A-1"/>
    <property type="match status" value="1"/>
</dbReference>
<evidence type="ECO:0000313" key="18">
    <source>
        <dbReference type="Proteomes" id="UP000657918"/>
    </source>
</evidence>
<protein>
    <recommendedName>
        <fullName evidence="2">cyclin-dependent kinase</fullName>
        <ecNumber evidence="2">2.7.11.22</ecNumber>
    </recommendedName>
</protein>
<dbReference type="CDD" id="cd00180">
    <property type="entry name" value="PKc"/>
    <property type="match status" value="1"/>
</dbReference>
<keyword evidence="10 14" id="KW-0067">ATP-binding</keyword>
<evidence type="ECO:0000313" key="17">
    <source>
        <dbReference type="EMBL" id="KAF9665140.1"/>
    </source>
</evidence>
<evidence type="ECO:0000256" key="5">
    <source>
        <dbReference type="ARBA" id="ARBA00022618"/>
    </source>
</evidence>
<dbReference type="PROSITE" id="PS00107">
    <property type="entry name" value="PROTEIN_KINASE_ATP"/>
    <property type="match status" value="1"/>
</dbReference>
<dbReference type="Gene3D" id="1.10.510.10">
    <property type="entry name" value="Transferase(Phosphotransferase) domain 1"/>
    <property type="match status" value="2"/>
</dbReference>
<dbReference type="FunFam" id="1.10.510.10:FF:000611">
    <property type="entry name" value="CMGC family protein kinase"/>
    <property type="match status" value="1"/>
</dbReference>
<dbReference type="GO" id="GO:0030332">
    <property type="term" value="F:cyclin binding"/>
    <property type="evidence" value="ECO:0007669"/>
    <property type="project" value="TreeGrafter"/>
</dbReference>
<dbReference type="Proteomes" id="UP000657918">
    <property type="component" value="Chromosome 16"/>
</dbReference>
<keyword evidence="8" id="KW-0498">Mitosis</keyword>
<keyword evidence="5" id="KW-0132">Cell division</keyword>
<dbReference type="InterPro" id="IPR000719">
    <property type="entry name" value="Prot_kinase_dom"/>
</dbReference>
<evidence type="ECO:0000256" key="12">
    <source>
        <dbReference type="ARBA" id="ARBA00047811"/>
    </source>
</evidence>
<evidence type="ECO:0000256" key="3">
    <source>
        <dbReference type="ARBA" id="ARBA00022527"/>
    </source>
</evidence>
<dbReference type="SUPFAM" id="SSF56112">
    <property type="entry name" value="Protein kinase-like (PK-like)"/>
    <property type="match status" value="2"/>
</dbReference>
<comment type="similarity">
    <text evidence="1">Belongs to the protein kinase superfamily. CMGC Ser/Thr protein kinase family. CDC2/CDKX subfamily.</text>
</comment>
<dbReference type="InterPro" id="IPR008271">
    <property type="entry name" value="Ser/Thr_kinase_AS"/>
</dbReference>
<keyword evidence="9" id="KW-0418">Kinase</keyword>
<evidence type="ECO:0000256" key="10">
    <source>
        <dbReference type="ARBA" id="ARBA00022840"/>
    </source>
</evidence>